<evidence type="ECO:0000313" key="2">
    <source>
        <dbReference type="Proteomes" id="UP000807769"/>
    </source>
</evidence>
<comment type="caution">
    <text evidence="1">The sequence shown here is derived from an EMBL/GenBank/DDBJ whole genome shotgun (WGS) entry which is preliminary data.</text>
</comment>
<dbReference type="EMBL" id="JABBWG010000022">
    <property type="protein sequence ID" value="KAG1814047.1"/>
    <property type="molecule type" value="Genomic_DNA"/>
</dbReference>
<sequence length="157" mass="17562">MAALLQHLEKQLSCPKQKLPMISMLQRLQSGLPKIFKLVIKAPPTACKVLFLALFYLCLCLTTAKEHELKMIILMMQNPMMPVTNAGPSCKDKTHDIDQFFGNPFECAGTNGTVKKHCKCKVCLSNGSLLLHYQSDIKTEKEKAAQAQQTTNVHMVE</sequence>
<accession>A0A9P7E8Q7</accession>
<name>A0A9P7E8Q7_9AGAM</name>
<dbReference type="RefSeq" id="XP_041191683.1">
    <property type="nucleotide sequence ID" value="XM_041333051.1"/>
</dbReference>
<dbReference type="AlphaFoldDB" id="A0A9P7E8Q7"/>
<dbReference type="OrthoDB" id="2692485at2759"/>
<reference evidence="1" key="1">
    <citation type="journal article" date="2020" name="New Phytol.">
        <title>Comparative genomics reveals dynamic genome evolution in host specialist ectomycorrhizal fungi.</title>
        <authorList>
            <person name="Lofgren L.A."/>
            <person name="Nguyen N.H."/>
            <person name="Vilgalys R."/>
            <person name="Ruytinx J."/>
            <person name="Liao H.L."/>
            <person name="Branco S."/>
            <person name="Kuo A."/>
            <person name="LaButti K."/>
            <person name="Lipzen A."/>
            <person name="Andreopoulos W."/>
            <person name="Pangilinan J."/>
            <person name="Riley R."/>
            <person name="Hundley H."/>
            <person name="Na H."/>
            <person name="Barry K."/>
            <person name="Grigoriev I.V."/>
            <person name="Stajich J.E."/>
            <person name="Kennedy P.G."/>
        </authorList>
    </citation>
    <scope>NUCLEOTIDE SEQUENCE</scope>
    <source>
        <strain evidence="1">MN1</strain>
    </source>
</reference>
<dbReference type="Proteomes" id="UP000807769">
    <property type="component" value="Unassembled WGS sequence"/>
</dbReference>
<organism evidence="1 2">
    <name type="scientific">Suillus subaureus</name>
    <dbReference type="NCBI Taxonomy" id="48587"/>
    <lineage>
        <taxon>Eukaryota</taxon>
        <taxon>Fungi</taxon>
        <taxon>Dikarya</taxon>
        <taxon>Basidiomycota</taxon>
        <taxon>Agaricomycotina</taxon>
        <taxon>Agaricomycetes</taxon>
        <taxon>Agaricomycetidae</taxon>
        <taxon>Boletales</taxon>
        <taxon>Suillineae</taxon>
        <taxon>Suillaceae</taxon>
        <taxon>Suillus</taxon>
    </lineage>
</organism>
<gene>
    <name evidence="1" type="ORF">BJ212DRAFT_1300901</name>
</gene>
<keyword evidence="2" id="KW-1185">Reference proteome</keyword>
<dbReference type="GeneID" id="64627068"/>
<evidence type="ECO:0000313" key="1">
    <source>
        <dbReference type="EMBL" id="KAG1814047.1"/>
    </source>
</evidence>
<protein>
    <submittedName>
        <fullName evidence="1">Uncharacterized protein</fullName>
    </submittedName>
</protein>
<proteinExistence type="predicted"/>